<dbReference type="GO" id="GO:0009820">
    <property type="term" value="P:alkaloid metabolic process"/>
    <property type="evidence" value="ECO:0007669"/>
    <property type="project" value="UniProtKB-KW"/>
</dbReference>
<feature type="domain" description="Bet v I/Major latex protein" evidence="3">
    <location>
        <begin position="3"/>
        <end position="131"/>
    </location>
</feature>
<sequence>MKGSLCHEYETGIPAEEVWQVYGTLRLGQLVQQLLPHLFHKVEVVEGDGGVGTILCVTFPSGKGMRYYKEKFIKVDNENYIKEARGLEGGALDAGFYSYLVRFEIMLKDDNSSTIRSTIEYEADDKCQVDNSLISTDLVAAMADATTKYLKEQKNQVEG</sequence>
<proteinExistence type="inferred from homology"/>
<evidence type="ECO:0000313" key="5">
    <source>
        <dbReference type="Proteomes" id="UP001151287"/>
    </source>
</evidence>
<dbReference type="CDD" id="cd07816">
    <property type="entry name" value="Bet_v1-like"/>
    <property type="match status" value="1"/>
</dbReference>
<name>A0A9Q0CZ74_9POAL</name>
<accession>A0A9Q0CZ74</accession>
<evidence type="ECO:0000256" key="2">
    <source>
        <dbReference type="ARBA" id="ARBA00022589"/>
    </source>
</evidence>
<dbReference type="GO" id="GO:0006952">
    <property type="term" value="P:defense response"/>
    <property type="evidence" value="ECO:0007669"/>
    <property type="project" value="InterPro"/>
</dbReference>
<organism evidence="4 5">
    <name type="scientific">Rhynchospora breviuscula</name>
    <dbReference type="NCBI Taxonomy" id="2022672"/>
    <lineage>
        <taxon>Eukaryota</taxon>
        <taxon>Viridiplantae</taxon>
        <taxon>Streptophyta</taxon>
        <taxon>Embryophyta</taxon>
        <taxon>Tracheophyta</taxon>
        <taxon>Spermatophyta</taxon>
        <taxon>Magnoliopsida</taxon>
        <taxon>Liliopsida</taxon>
        <taxon>Poales</taxon>
        <taxon>Cyperaceae</taxon>
        <taxon>Cyperoideae</taxon>
        <taxon>Rhynchosporeae</taxon>
        <taxon>Rhynchospora</taxon>
    </lineage>
</organism>
<dbReference type="SUPFAM" id="SSF55961">
    <property type="entry name" value="Bet v1-like"/>
    <property type="match status" value="1"/>
</dbReference>
<dbReference type="FunFam" id="3.30.530.20:FF:000033">
    <property type="entry name" value="S-norcoclaurine synthase"/>
    <property type="match status" value="1"/>
</dbReference>
<dbReference type="GO" id="GO:0038023">
    <property type="term" value="F:signaling receptor activity"/>
    <property type="evidence" value="ECO:0007669"/>
    <property type="project" value="TreeGrafter"/>
</dbReference>
<dbReference type="GO" id="GO:0004864">
    <property type="term" value="F:protein phosphatase inhibitor activity"/>
    <property type="evidence" value="ECO:0007669"/>
    <property type="project" value="TreeGrafter"/>
</dbReference>
<dbReference type="Pfam" id="PF00407">
    <property type="entry name" value="Bet_v_1"/>
    <property type="match status" value="1"/>
</dbReference>
<dbReference type="Gene3D" id="3.30.530.20">
    <property type="match status" value="1"/>
</dbReference>
<dbReference type="GO" id="GO:0009738">
    <property type="term" value="P:abscisic acid-activated signaling pathway"/>
    <property type="evidence" value="ECO:0007669"/>
    <property type="project" value="TreeGrafter"/>
</dbReference>
<dbReference type="GO" id="GO:0005737">
    <property type="term" value="C:cytoplasm"/>
    <property type="evidence" value="ECO:0007669"/>
    <property type="project" value="TreeGrafter"/>
</dbReference>
<dbReference type="AlphaFoldDB" id="A0A9Q0CZ74"/>
<dbReference type="InterPro" id="IPR050279">
    <property type="entry name" value="Plant_def-hormone_signal"/>
</dbReference>
<evidence type="ECO:0000256" key="1">
    <source>
        <dbReference type="ARBA" id="ARBA00009744"/>
    </source>
</evidence>
<dbReference type="InterPro" id="IPR000916">
    <property type="entry name" value="Bet_v_I/MLP"/>
</dbReference>
<keyword evidence="5" id="KW-1185">Reference proteome</keyword>
<dbReference type="GO" id="GO:0010427">
    <property type="term" value="F:abscisic acid binding"/>
    <property type="evidence" value="ECO:0007669"/>
    <property type="project" value="TreeGrafter"/>
</dbReference>
<comment type="caution">
    <text evidence="4">The sequence shown here is derived from an EMBL/GenBank/DDBJ whole genome shotgun (WGS) entry which is preliminary data.</text>
</comment>
<evidence type="ECO:0000313" key="4">
    <source>
        <dbReference type="EMBL" id="KAJ1702865.1"/>
    </source>
</evidence>
<keyword evidence="2" id="KW-0017">Alkaloid metabolism</keyword>
<dbReference type="EMBL" id="JAMQYH010000001">
    <property type="protein sequence ID" value="KAJ1702865.1"/>
    <property type="molecule type" value="Genomic_DNA"/>
</dbReference>
<dbReference type="PANTHER" id="PTHR31213:SF19">
    <property type="entry name" value="BET V I_MAJOR LATEX PROTEIN DOMAIN-CONTAINING PROTEIN"/>
    <property type="match status" value="1"/>
</dbReference>
<comment type="similarity">
    <text evidence="1">Belongs to the BetVI family.</text>
</comment>
<evidence type="ECO:0000259" key="3">
    <source>
        <dbReference type="Pfam" id="PF00407"/>
    </source>
</evidence>
<reference evidence="4" key="1">
    <citation type="journal article" date="2022" name="Cell">
        <title>Repeat-based holocentromeres influence genome architecture and karyotype evolution.</title>
        <authorList>
            <person name="Hofstatter P.G."/>
            <person name="Thangavel G."/>
            <person name="Lux T."/>
            <person name="Neumann P."/>
            <person name="Vondrak T."/>
            <person name="Novak P."/>
            <person name="Zhang M."/>
            <person name="Costa L."/>
            <person name="Castellani M."/>
            <person name="Scott A."/>
            <person name="Toegelov H."/>
            <person name="Fuchs J."/>
            <person name="Mata-Sucre Y."/>
            <person name="Dias Y."/>
            <person name="Vanzela A.L.L."/>
            <person name="Huettel B."/>
            <person name="Almeida C.C.S."/>
            <person name="Simkova H."/>
            <person name="Souza G."/>
            <person name="Pedrosa-Harand A."/>
            <person name="Macas J."/>
            <person name="Mayer K.F.X."/>
            <person name="Houben A."/>
            <person name="Marques A."/>
        </authorList>
    </citation>
    <scope>NUCLEOTIDE SEQUENCE</scope>
    <source>
        <strain evidence="4">RhyBre1mFocal</strain>
    </source>
</reference>
<dbReference type="InterPro" id="IPR023393">
    <property type="entry name" value="START-like_dom_sf"/>
</dbReference>
<dbReference type="Proteomes" id="UP001151287">
    <property type="component" value="Unassembled WGS sequence"/>
</dbReference>
<dbReference type="OrthoDB" id="1879545at2759"/>
<gene>
    <name evidence="4" type="ORF">LUZ63_002644</name>
</gene>
<dbReference type="GO" id="GO:0005634">
    <property type="term" value="C:nucleus"/>
    <property type="evidence" value="ECO:0007669"/>
    <property type="project" value="TreeGrafter"/>
</dbReference>
<protein>
    <recommendedName>
        <fullName evidence="3">Bet v I/Major latex protein domain-containing protein</fullName>
    </recommendedName>
</protein>
<dbReference type="PANTHER" id="PTHR31213">
    <property type="entry name" value="OS08G0374000 PROTEIN-RELATED"/>
    <property type="match status" value="1"/>
</dbReference>